<dbReference type="PANTHER" id="PTHR35004:SF6">
    <property type="entry name" value="TRANSPOSASE"/>
    <property type="match status" value="1"/>
</dbReference>
<dbReference type="PROSITE" id="PS51702">
    <property type="entry name" value="HTH_MU"/>
    <property type="match status" value="1"/>
</dbReference>
<evidence type="ECO:0000313" key="3">
    <source>
        <dbReference type="EMBL" id="PKR90901.1"/>
    </source>
</evidence>
<dbReference type="Gene3D" id="1.10.10.10">
    <property type="entry name" value="Winged helix-like DNA-binding domain superfamily/Winged helix DNA-binding domain"/>
    <property type="match status" value="1"/>
</dbReference>
<dbReference type="EMBL" id="PJNW01000002">
    <property type="protein sequence ID" value="PKR90901.1"/>
    <property type="molecule type" value="Genomic_DNA"/>
</dbReference>
<keyword evidence="4" id="KW-1185">Reference proteome</keyword>
<dbReference type="InterPro" id="IPR036388">
    <property type="entry name" value="WH-like_DNA-bd_sf"/>
</dbReference>
<proteinExistence type="predicted"/>
<evidence type="ECO:0000259" key="1">
    <source>
        <dbReference type="PROSITE" id="PS50994"/>
    </source>
</evidence>
<feature type="domain" description="HTH Mu-type" evidence="2">
    <location>
        <begin position="11"/>
        <end position="82"/>
    </location>
</feature>
<reference evidence="3 4" key="1">
    <citation type="submission" date="2017-12" db="EMBL/GenBank/DDBJ databases">
        <title>Anaerobic carbon monoxide metabolism by Pleomorphomonas carboxyditropha sp. nov., a new mesophilic hydrogenogenic carboxidotroph.</title>
        <authorList>
            <person name="Esquivel-Elizondo S."/>
            <person name="Krajmalnik-Brown R."/>
        </authorList>
    </citation>
    <scope>NUCLEOTIDE SEQUENCE [LARGE SCALE GENOMIC DNA]</scope>
    <source>
        <strain evidence="3 4">R5-392</strain>
    </source>
</reference>
<evidence type="ECO:0000313" key="4">
    <source>
        <dbReference type="Proteomes" id="UP000233491"/>
    </source>
</evidence>
<dbReference type="InterPro" id="IPR009061">
    <property type="entry name" value="DNA-bd_dom_put_sf"/>
</dbReference>
<comment type="caution">
    <text evidence="3">The sequence shown here is derived from an EMBL/GenBank/DDBJ whole genome shotgun (WGS) entry which is preliminary data.</text>
</comment>
<dbReference type="InterPro" id="IPR001584">
    <property type="entry name" value="Integrase_cat-core"/>
</dbReference>
<dbReference type="InterPro" id="IPR003314">
    <property type="entry name" value="Mu-type_HTH"/>
</dbReference>
<dbReference type="RefSeq" id="WP_101288164.1">
    <property type="nucleotide sequence ID" value="NZ_FOUQ01000001.1"/>
</dbReference>
<dbReference type="InterPro" id="IPR012337">
    <property type="entry name" value="RNaseH-like_sf"/>
</dbReference>
<dbReference type="Gene3D" id="3.30.420.10">
    <property type="entry name" value="Ribonuclease H-like superfamily/Ribonuclease H"/>
    <property type="match status" value="1"/>
</dbReference>
<feature type="domain" description="Integrase catalytic" evidence="1">
    <location>
        <begin position="280"/>
        <end position="475"/>
    </location>
</feature>
<dbReference type="SUPFAM" id="SSF53098">
    <property type="entry name" value="Ribonuclease H-like"/>
    <property type="match status" value="1"/>
</dbReference>
<organism evidence="3 4">
    <name type="scientific">Pleomorphomonas diazotrophica</name>
    <dbReference type="NCBI Taxonomy" id="1166257"/>
    <lineage>
        <taxon>Bacteria</taxon>
        <taxon>Pseudomonadati</taxon>
        <taxon>Pseudomonadota</taxon>
        <taxon>Alphaproteobacteria</taxon>
        <taxon>Hyphomicrobiales</taxon>
        <taxon>Pleomorphomonadaceae</taxon>
        <taxon>Pleomorphomonas</taxon>
    </lineage>
</organism>
<dbReference type="OrthoDB" id="5287589at2"/>
<dbReference type="GO" id="GO:0015074">
    <property type="term" value="P:DNA integration"/>
    <property type="evidence" value="ECO:0007669"/>
    <property type="project" value="InterPro"/>
</dbReference>
<dbReference type="PROSITE" id="PS50994">
    <property type="entry name" value="INTEGRASE"/>
    <property type="match status" value="1"/>
</dbReference>
<dbReference type="Pfam" id="PF00665">
    <property type="entry name" value="rve"/>
    <property type="match status" value="1"/>
</dbReference>
<sequence length="737" mass="81124">MTVQSRPLAQEWFTAREVAELKLRDLPTSESAVVRYAARKGWNDDPARCRNRTGRGGGLEYHLSLIPTLAWADYHQRTMTVGAVEPIRPQPALPTPETDRARTAQAARMAILTACEIYAAGINLTKKGGYRSFEFAYNCGQVRVEDWVREEVPKVSARTLFRWLADAREGKSLGVDRALARQGKGILETANGGRAKAFVLGLIAHQPGIKAERIQTLLSDEMGGSLIAADGTVRPIPPVRTIQNQVKIWRTTEAVALAKLSDPDRYRSTMEPSGVGMLRHVTAPNQLWMIDSSPLDAVDAEVSRPTVYACVDVGPRRMILYVSRTPRAAAVAMLLRKALLAWGVPKEIKTDNGSDFAAEDTKRLAAALDIELKYSDAYSPKQKGHVERAIKTMQHGLAELLPGYVGHNVAERKRLEDRKGFAQRLGAETAELFGASYTIADIQKAADRWIELVYEQTPHSALKGKTPVEAARQSGIVIRTVDERALDVLLMPVAKGGGYRKVTKFGVQIGEYHYQTIKALPGDRVMVRMDPNDLGVVYLFDEATGAYVELAVCPELRGIDPAEYTRMVKQQRAALLKDKTDPIRAEVRQLTSGVPMIERYLNEKERQLRSKGGADIVQLPTRTIEHVTPEIAAALTAATGEAPATPTEEPLAAPPVPAEVIAFPPRPVPAGTRPTFKTDQDMAAWLLANPAVVTDRDRSLMADRLRSWTFRELCSVAGVDVDALSTLIKTHQQEAKS</sequence>
<dbReference type="InterPro" id="IPR015378">
    <property type="entry name" value="Transposase-like_Mu_C"/>
</dbReference>
<dbReference type="SUPFAM" id="SSF46955">
    <property type="entry name" value="Putative DNA-binding domain"/>
    <property type="match status" value="1"/>
</dbReference>
<accession>A0A1I4Q6E9</accession>
<gene>
    <name evidence="3" type="ORF">CXZ10_06020</name>
</gene>
<dbReference type="Proteomes" id="UP000233491">
    <property type="component" value="Unassembled WGS sequence"/>
</dbReference>
<dbReference type="PANTHER" id="PTHR35004">
    <property type="entry name" value="TRANSPOSASE RV3428C-RELATED"/>
    <property type="match status" value="1"/>
</dbReference>
<dbReference type="AlphaFoldDB" id="A0A1I4Q6E9"/>
<name>A0A1I4Q6E9_9HYPH</name>
<protein>
    <submittedName>
        <fullName evidence="3">Integrase</fullName>
    </submittedName>
</protein>
<evidence type="ECO:0000259" key="2">
    <source>
        <dbReference type="PROSITE" id="PS51702"/>
    </source>
</evidence>
<dbReference type="GO" id="GO:0003677">
    <property type="term" value="F:DNA binding"/>
    <property type="evidence" value="ECO:0007669"/>
    <property type="project" value="InterPro"/>
</dbReference>
<dbReference type="InterPro" id="IPR036397">
    <property type="entry name" value="RNaseH_sf"/>
</dbReference>
<dbReference type="Pfam" id="PF09299">
    <property type="entry name" value="Mu-transpos_C"/>
    <property type="match status" value="1"/>
</dbReference>